<evidence type="ECO:0000256" key="1">
    <source>
        <dbReference type="SAM" id="Phobius"/>
    </source>
</evidence>
<evidence type="ECO:0000313" key="2">
    <source>
        <dbReference type="EMBL" id="KAJ4344760.1"/>
    </source>
</evidence>
<keyword evidence="1" id="KW-0472">Membrane</keyword>
<proteinExistence type="predicted"/>
<gene>
    <name evidence="2" type="ORF">N0V89_012504</name>
</gene>
<dbReference type="Proteomes" id="UP001140513">
    <property type="component" value="Unassembled WGS sequence"/>
</dbReference>
<name>A0A9W9C671_9PLEO</name>
<dbReference type="EMBL" id="JAPEUX010000010">
    <property type="protein sequence ID" value="KAJ4344760.1"/>
    <property type="molecule type" value="Genomic_DNA"/>
</dbReference>
<reference evidence="2" key="1">
    <citation type="submission" date="2022-10" db="EMBL/GenBank/DDBJ databases">
        <title>Tapping the CABI collections for fungal endophytes: first genome assemblies for Collariella, Neodidymelliopsis, Ascochyta clinopodiicola, Didymella pomorum, Didymosphaeria variabile, Neocosmospora piperis and Neocucurbitaria cava.</title>
        <authorList>
            <person name="Hill R."/>
        </authorList>
    </citation>
    <scope>NUCLEOTIDE SEQUENCE</scope>
    <source>
        <strain evidence="2">IMI 356815</strain>
    </source>
</reference>
<accession>A0A9W9C671</accession>
<dbReference type="AlphaFoldDB" id="A0A9W9C671"/>
<protein>
    <submittedName>
        <fullName evidence="2">Uncharacterized protein</fullName>
    </submittedName>
</protein>
<dbReference type="OrthoDB" id="3745855at2759"/>
<sequence length="486" mass="54802">MQILFTSASSPTALALARVLAAEGHIVHAADEEHIWGTAPARYSRAYRRFYRLSETWSAAALWKAIGQNIDLIIPFGPLPGHFVESLRARGANIVGETLTQDHFEFQDFVRDNIVNASAANPSIVQVPATFMVHSRTCIAEILSNRESTFSLQPLPCYDTDDEDTLVDVEHAIASSASVPIQPFAPLVLSCSTLNDRTVEAIKRLPMSDTKPYRLIEVAEGGSFYSAHAFVHASQIRSFVVTNSKATDRDFVIVGTGEPLYDLLYQFTKRLVETLEGWQTVVANHLSLTFHLQDKVTYADFVRKVTVVSCYNEPHASLVLLATVPELRKKLALAYTAPTLEGEDSAPVQFPPKGRVSKALYSAPLAFYGLTRILVEFRPWRRIWWTALARMTMMCWVWVINFKEEMWETSDPGPALCFWTITIIDSFIKSVGQATRINWAATHIAYIRSKAFASYRMAATVFALVLHIRAWWFAILLYPWYRKAQR</sequence>
<evidence type="ECO:0000313" key="3">
    <source>
        <dbReference type="Proteomes" id="UP001140513"/>
    </source>
</evidence>
<keyword evidence="1" id="KW-0812">Transmembrane</keyword>
<comment type="caution">
    <text evidence="2">The sequence shown here is derived from an EMBL/GenBank/DDBJ whole genome shotgun (WGS) entry which is preliminary data.</text>
</comment>
<dbReference type="GeneID" id="80916034"/>
<keyword evidence="1" id="KW-1133">Transmembrane helix</keyword>
<keyword evidence="3" id="KW-1185">Reference proteome</keyword>
<dbReference type="RefSeq" id="XP_056065212.1">
    <property type="nucleotide sequence ID" value="XM_056221225.1"/>
</dbReference>
<organism evidence="2 3">
    <name type="scientific">Didymosphaeria variabile</name>
    <dbReference type="NCBI Taxonomy" id="1932322"/>
    <lineage>
        <taxon>Eukaryota</taxon>
        <taxon>Fungi</taxon>
        <taxon>Dikarya</taxon>
        <taxon>Ascomycota</taxon>
        <taxon>Pezizomycotina</taxon>
        <taxon>Dothideomycetes</taxon>
        <taxon>Pleosporomycetidae</taxon>
        <taxon>Pleosporales</taxon>
        <taxon>Massarineae</taxon>
        <taxon>Didymosphaeriaceae</taxon>
        <taxon>Didymosphaeria</taxon>
    </lineage>
</organism>
<feature type="transmembrane region" description="Helical" evidence="1">
    <location>
        <begin position="457"/>
        <end position="481"/>
    </location>
</feature>